<dbReference type="PANTHER" id="PTHR47338:SF4">
    <property type="entry name" value="ZN(II)2CYS6 TRANSCRIPTION FACTOR (EUROFUNG)"/>
    <property type="match status" value="1"/>
</dbReference>
<dbReference type="EMBL" id="JAAQHG020000013">
    <property type="protein sequence ID" value="KAL1586605.1"/>
    <property type="molecule type" value="Genomic_DNA"/>
</dbReference>
<dbReference type="PROSITE" id="PS50048">
    <property type="entry name" value="ZN2_CY6_FUNGAL_2"/>
    <property type="match status" value="1"/>
</dbReference>
<feature type="compositionally biased region" description="Basic and acidic residues" evidence="6">
    <location>
        <begin position="147"/>
        <end position="157"/>
    </location>
</feature>
<dbReference type="PANTHER" id="PTHR47338">
    <property type="entry name" value="ZN(II)2CYS6 TRANSCRIPTION FACTOR (EUROFUNG)-RELATED"/>
    <property type="match status" value="1"/>
</dbReference>
<dbReference type="Pfam" id="PF00172">
    <property type="entry name" value="Zn_clus"/>
    <property type="match status" value="1"/>
</dbReference>
<dbReference type="InterPro" id="IPR050815">
    <property type="entry name" value="TF_fung"/>
</dbReference>
<keyword evidence="5" id="KW-0539">Nucleus</keyword>
<gene>
    <name evidence="8" type="ORF">WHR41_04542</name>
</gene>
<dbReference type="Pfam" id="PF04082">
    <property type="entry name" value="Fungal_trans"/>
    <property type="match status" value="1"/>
</dbReference>
<dbReference type="GO" id="GO:0006351">
    <property type="term" value="P:DNA-templated transcription"/>
    <property type="evidence" value="ECO:0007669"/>
    <property type="project" value="InterPro"/>
</dbReference>
<dbReference type="Gene3D" id="4.10.240.10">
    <property type="entry name" value="Zn(2)-C6 fungal-type DNA-binding domain"/>
    <property type="match status" value="1"/>
</dbReference>
<evidence type="ECO:0000313" key="8">
    <source>
        <dbReference type="EMBL" id="KAL1586605.1"/>
    </source>
</evidence>
<dbReference type="SMART" id="SM00066">
    <property type="entry name" value="GAL4"/>
    <property type="match status" value="1"/>
</dbReference>
<dbReference type="RefSeq" id="XP_069229710.1">
    <property type="nucleotide sequence ID" value="XM_069373148.1"/>
</dbReference>
<dbReference type="GO" id="GO:0000981">
    <property type="term" value="F:DNA-binding transcription factor activity, RNA polymerase II-specific"/>
    <property type="evidence" value="ECO:0007669"/>
    <property type="project" value="InterPro"/>
</dbReference>
<feature type="region of interest" description="Disordered" evidence="6">
    <location>
        <begin position="678"/>
        <end position="717"/>
    </location>
</feature>
<feature type="compositionally biased region" description="Low complexity" evidence="6">
    <location>
        <begin position="130"/>
        <end position="142"/>
    </location>
</feature>
<keyword evidence="2" id="KW-0479">Metal-binding</keyword>
<feature type="region of interest" description="Disordered" evidence="6">
    <location>
        <begin position="1"/>
        <end position="21"/>
    </location>
</feature>
<dbReference type="SMART" id="SM00906">
    <property type="entry name" value="Fungal_trans"/>
    <property type="match status" value="1"/>
</dbReference>
<keyword evidence="3" id="KW-0805">Transcription regulation</keyword>
<evidence type="ECO:0000256" key="1">
    <source>
        <dbReference type="ARBA" id="ARBA00004123"/>
    </source>
</evidence>
<dbReference type="GO" id="GO:0005634">
    <property type="term" value="C:nucleus"/>
    <property type="evidence" value="ECO:0007669"/>
    <property type="project" value="UniProtKB-SubCell"/>
</dbReference>
<feature type="domain" description="Zn(2)-C6 fungal-type" evidence="7">
    <location>
        <begin position="42"/>
        <end position="72"/>
    </location>
</feature>
<name>A0AB34KP78_9PEZI</name>
<evidence type="ECO:0000256" key="5">
    <source>
        <dbReference type="ARBA" id="ARBA00023242"/>
    </source>
</evidence>
<protein>
    <recommendedName>
        <fullName evidence="7">Zn(2)-C6 fungal-type domain-containing protein</fullName>
    </recommendedName>
</protein>
<feature type="compositionally biased region" description="Polar residues" evidence="6">
    <location>
        <begin position="678"/>
        <end position="687"/>
    </location>
</feature>
<dbReference type="SUPFAM" id="SSF57701">
    <property type="entry name" value="Zn2/Cys6 DNA-binding domain"/>
    <property type="match status" value="1"/>
</dbReference>
<dbReference type="InterPro" id="IPR036864">
    <property type="entry name" value="Zn2-C6_fun-type_DNA-bd_sf"/>
</dbReference>
<proteinExistence type="predicted"/>
<feature type="compositionally biased region" description="Polar residues" evidence="6">
    <location>
        <begin position="708"/>
        <end position="717"/>
    </location>
</feature>
<reference evidence="8 9" key="1">
    <citation type="journal article" date="2020" name="Microbiol. Resour. Announc.">
        <title>Draft Genome Sequence of a Cladosporium Species Isolated from the Mesophotic Ascidian Didemnum maculosum.</title>
        <authorList>
            <person name="Gioti A."/>
            <person name="Siaperas R."/>
            <person name="Nikolaivits E."/>
            <person name="Le Goff G."/>
            <person name="Ouazzani J."/>
            <person name="Kotoulas G."/>
            <person name="Topakas E."/>
        </authorList>
    </citation>
    <scope>NUCLEOTIDE SEQUENCE [LARGE SCALE GENOMIC DNA]</scope>
    <source>
        <strain evidence="8 9">TM138-S3</strain>
    </source>
</reference>
<feature type="compositionally biased region" description="Polar residues" evidence="6">
    <location>
        <begin position="805"/>
        <end position="818"/>
    </location>
</feature>
<comment type="caution">
    <text evidence="8">The sequence shown here is derived from an EMBL/GenBank/DDBJ whole genome shotgun (WGS) entry which is preliminary data.</text>
</comment>
<keyword evidence="9" id="KW-1185">Reference proteome</keyword>
<sequence length="871" mass="95318">MASVVAPGSHGNADSSMMPRPQIGIERLQVRRPSNEPKEAMNCKSCRKRKIKCNRLKPTCEACQAFNCACIYDATPKKRGPKTDVLEALLKRVNGLEKRLKDENKPGAADDLAVDDTTSSANAGPTEPVAGAEKNAEPAAAATSSKPEQRGQAETRIDPQLQPVLARRESFATKVESHGANASFTEALIDTYFARLHGKPYYILDEPATRQRWRDNQLPRYVVNAVHAATIKYSSHLCGGHNGAVYSSQEYLAQARAEIDVDEPSIDHLQALLLLTMASFQNGRGKRSYMLLSHAISMATALSLHRELPSHMRIAPSEREGRRRLFWTCYLMDRFTASGSKRPSSISDESIRLRLPSWLPPGSHMSVDGNFFPNGTSLPNAAGGFNAGQGSGAMLVEIVRILGITNRYLAAGGVKGDSHFPWHAQSTLSKIRSELDYWAASTQDMFGSVEMLFGQADSSTLVLSKLIYHLIHCLIYRPFLPVDLAELSGSGQHQSWQIEATNFCFLHANAIAELVEIGKNLSIVDWPSFVGYCICTAGTIHVHGAHYMSLREGDLFGNSTEFLSREMQQLGDLRFVWAGIQHQRDTLQVVYGSHSQLVKSLANNPMRYSPVFQMEDFFARYPGVYIDGAHVTFADVMVDTLQSGFQKFNGLQSPNDARGNLFPPAGPTQFTTPMAPTQYMTQNTMPPTTRKSKKRRLTTSVMPYPTPSAETSSGSILERTQSYDTALPTQMQEPAPQQQQQQPQTTHPDFLPPATDPSQPVNDQSQTLTQSVFSPTFNFSPLPAGIRMPNDFNPYDTLYGGQGFDHQTPSGLSASAESAHTDPDKDPFLSLLEQLAENDGAGGAGMADLDLFLNGQGLSGEGGSSGLMGDG</sequence>
<evidence type="ECO:0000256" key="2">
    <source>
        <dbReference type="ARBA" id="ARBA00022723"/>
    </source>
</evidence>
<dbReference type="InterPro" id="IPR007219">
    <property type="entry name" value="XnlR_reg_dom"/>
</dbReference>
<evidence type="ECO:0000259" key="7">
    <source>
        <dbReference type="PROSITE" id="PS50048"/>
    </source>
</evidence>
<comment type="subcellular location">
    <subcellularLocation>
        <location evidence="1">Nucleus</location>
    </subcellularLocation>
</comment>
<evidence type="ECO:0000256" key="4">
    <source>
        <dbReference type="ARBA" id="ARBA00023163"/>
    </source>
</evidence>
<feature type="compositionally biased region" description="Low complexity" evidence="6">
    <location>
        <begin position="730"/>
        <end position="748"/>
    </location>
</feature>
<feature type="region of interest" description="Disordered" evidence="6">
    <location>
        <begin position="730"/>
        <end position="767"/>
    </location>
</feature>
<dbReference type="GO" id="GO:0008270">
    <property type="term" value="F:zinc ion binding"/>
    <property type="evidence" value="ECO:0007669"/>
    <property type="project" value="InterPro"/>
</dbReference>
<dbReference type="InterPro" id="IPR001138">
    <property type="entry name" value="Zn2Cys6_DnaBD"/>
</dbReference>
<organism evidence="8 9">
    <name type="scientific">Cladosporium halotolerans</name>
    <dbReference type="NCBI Taxonomy" id="1052096"/>
    <lineage>
        <taxon>Eukaryota</taxon>
        <taxon>Fungi</taxon>
        <taxon>Dikarya</taxon>
        <taxon>Ascomycota</taxon>
        <taxon>Pezizomycotina</taxon>
        <taxon>Dothideomycetes</taxon>
        <taxon>Dothideomycetidae</taxon>
        <taxon>Cladosporiales</taxon>
        <taxon>Cladosporiaceae</taxon>
        <taxon>Cladosporium</taxon>
    </lineage>
</organism>
<dbReference type="CDD" id="cd12148">
    <property type="entry name" value="fungal_TF_MHR"/>
    <property type="match status" value="1"/>
</dbReference>
<accession>A0AB34KP78</accession>
<evidence type="ECO:0000256" key="3">
    <source>
        <dbReference type="ARBA" id="ARBA00023015"/>
    </source>
</evidence>
<feature type="region of interest" description="Disordered" evidence="6">
    <location>
        <begin position="101"/>
        <end position="164"/>
    </location>
</feature>
<feature type="region of interest" description="Disordered" evidence="6">
    <location>
        <begin position="797"/>
        <end position="826"/>
    </location>
</feature>
<evidence type="ECO:0000256" key="6">
    <source>
        <dbReference type="SAM" id="MobiDB-lite"/>
    </source>
</evidence>
<evidence type="ECO:0000313" key="9">
    <source>
        <dbReference type="Proteomes" id="UP000803884"/>
    </source>
</evidence>
<dbReference type="Proteomes" id="UP000803884">
    <property type="component" value="Unassembled WGS sequence"/>
</dbReference>
<feature type="compositionally biased region" description="Polar residues" evidence="6">
    <location>
        <begin position="756"/>
        <end position="767"/>
    </location>
</feature>
<dbReference type="AlphaFoldDB" id="A0AB34KP78"/>
<keyword evidence="4" id="KW-0804">Transcription</keyword>
<dbReference type="GO" id="GO:0003677">
    <property type="term" value="F:DNA binding"/>
    <property type="evidence" value="ECO:0007669"/>
    <property type="project" value="InterPro"/>
</dbReference>
<dbReference type="GeneID" id="96005986"/>
<dbReference type="CDD" id="cd00067">
    <property type="entry name" value="GAL4"/>
    <property type="match status" value="1"/>
</dbReference>